<dbReference type="SUPFAM" id="SSF54106">
    <property type="entry name" value="LysM domain"/>
    <property type="match status" value="1"/>
</dbReference>
<protein>
    <submittedName>
        <fullName evidence="2">LysM peptidoglycan-binding domain-containing protein</fullName>
    </submittedName>
</protein>
<dbReference type="InterPro" id="IPR018392">
    <property type="entry name" value="LysM"/>
</dbReference>
<evidence type="ECO:0000313" key="2">
    <source>
        <dbReference type="EMBL" id="TYZ25068.1"/>
    </source>
</evidence>
<dbReference type="OrthoDB" id="2679564at2"/>
<keyword evidence="3" id="KW-1185">Reference proteome</keyword>
<accession>A0A5D6WE17</accession>
<dbReference type="Proteomes" id="UP000323646">
    <property type="component" value="Unassembled WGS sequence"/>
</dbReference>
<dbReference type="AlphaFoldDB" id="A0A5D6WE17"/>
<dbReference type="InterPro" id="IPR036779">
    <property type="entry name" value="LysM_dom_sf"/>
</dbReference>
<dbReference type="Gene3D" id="3.10.350.10">
    <property type="entry name" value="LysM domain"/>
    <property type="match status" value="1"/>
</dbReference>
<name>A0A5D6WE17_9FIRM</name>
<dbReference type="PROSITE" id="PS51782">
    <property type="entry name" value="LYSM"/>
    <property type="match status" value="1"/>
</dbReference>
<comment type="caution">
    <text evidence="2">The sequence shown here is derived from an EMBL/GenBank/DDBJ whole genome shotgun (WGS) entry which is preliminary data.</text>
</comment>
<proteinExistence type="predicted"/>
<sequence>MNLTKTRSQKECFNVLWLRRFSVMKKKILWIAVAFLLFAVVSPFQLTNEYLRSSDFDTVTVKQNDSVWNLARRYTENESRAEELQQAIIEVNGLNPDGSNLRVGQQLQVPVIRNTEGTQLAEK</sequence>
<gene>
    <name evidence="2" type="ORF">FZ040_03315</name>
</gene>
<evidence type="ECO:0000313" key="3">
    <source>
        <dbReference type="Proteomes" id="UP000323646"/>
    </source>
</evidence>
<organism evidence="2 3">
    <name type="scientific">Selenomonas ruminis</name>
    <dbReference type="NCBI Taxonomy" id="2593411"/>
    <lineage>
        <taxon>Bacteria</taxon>
        <taxon>Bacillati</taxon>
        <taxon>Bacillota</taxon>
        <taxon>Negativicutes</taxon>
        <taxon>Selenomonadales</taxon>
        <taxon>Selenomonadaceae</taxon>
        <taxon>Selenomonas</taxon>
    </lineage>
</organism>
<dbReference type="SMART" id="SM00257">
    <property type="entry name" value="LysM"/>
    <property type="match status" value="1"/>
</dbReference>
<dbReference type="Pfam" id="PF01476">
    <property type="entry name" value="LysM"/>
    <property type="match status" value="1"/>
</dbReference>
<dbReference type="EMBL" id="VTOY01000001">
    <property type="protein sequence ID" value="TYZ25068.1"/>
    <property type="molecule type" value="Genomic_DNA"/>
</dbReference>
<dbReference type="CDD" id="cd00118">
    <property type="entry name" value="LysM"/>
    <property type="match status" value="1"/>
</dbReference>
<reference evidence="2 3" key="1">
    <citation type="submission" date="2019-08" db="EMBL/GenBank/DDBJ databases">
        <title>Selenomonas sp. mPRGC5 and Selenomonas sp. mPRGC8 isolated from ruminal fluid of dairy goat (Capra hircus).</title>
        <authorList>
            <person name="Poothong S."/>
            <person name="Nuengjamnong C."/>
            <person name="Tanasupawat S."/>
        </authorList>
    </citation>
    <scope>NUCLEOTIDE SEQUENCE [LARGE SCALE GENOMIC DNA]</scope>
    <source>
        <strain evidence="3">mPRGC5</strain>
    </source>
</reference>
<feature type="domain" description="LysM" evidence="1">
    <location>
        <begin position="57"/>
        <end position="109"/>
    </location>
</feature>
<evidence type="ECO:0000259" key="1">
    <source>
        <dbReference type="PROSITE" id="PS51782"/>
    </source>
</evidence>